<dbReference type="AlphaFoldDB" id="A0A2H0TCZ0"/>
<evidence type="ECO:0000256" key="12">
    <source>
        <dbReference type="ARBA" id="ARBA00022989"/>
    </source>
</evidence>
<evidence type="ECO:0000256" key="10">
    <source>
        <dbReference type="ARBA" id="ARBA00022840"/>
    </source>
</evidence>
<dbReference type="PANTHER" id="PTHR23076:SF97">
    <property type="entry name" value="ATP-DEPENDENT ZINC METALLOPROTEASE YME1L1"/>
    <property type="match status" value="1"/>
</dbReference>
<dbReference type="InterPro" id="IPR041569">
    <property type="entry name" value="AAA_lid_3"/>
</dbReference>
<dbReference type="InterPro" id="IPR003959">
    <property type="entry name" value="ATPase_AAA_core"/>
</dbReference>
<dbReference type="PANTHER" id="PTHR23076">
    <property type="entry name" value="METALLOPROTEASE M41 FTSH"/>
    <property type="match status" value="1"/>
</dbReference>
<evidence type="ECO:0000256" key="1">
    <source>
        <dbReference type="ARBA" id="ARBA00001947"/>
    </source>
</evidence>
<evidence type="ECO:0000256" key="11">
    <source>
        <dbReference type="ARBA" id="ARBA00022946"/>
    </source>
</evidence>
<evidence type="ECO:0000256" key="13">
    <source>
        <dbReference type="ARBA" id="ARBA00023049"/>
    </source>
</evidence>
<keyword evidence="10 15" id="KW-0067">ATP-binding</keyword>
<comment type="similarity">
    <text evidence="3">In the C-terminal section; belongs to the peptidase M41 family.</text>
</comment>
<dbReference type="PROSITE" id="PS00674">
    <property type="entry name" value="AAA"/>
    <property type="match status" value="1"/>
</dbReference>
<comment type="similarity">
    <text evidence="15">Belongs to the AAA ATPase family.</text>
</comment>
<dbReference type="InterPro" id="IPR003960">
    <property type="entry name" value="ATPase_AAA_CS"/>
</dbReference>
<comment type="subcellular location">
    <subcellularLocation>
        <location evidence="2">Membrane</location>
        <topology evidence="2">Multi-pass membrane protein</topology>
    </subcellularLocation>
</comment>
<dbReference type="FunFam" id="3.40.50.300:FF:000277">
    <property type="entry name" value="ATP-dependent zinc metalloprotease FtsH"/>
    <property type="match status" value="1"/>
</dbReference>
<dbReference type="SMART" id="SM00382">
    <property type="entry name" value="AAA"/>
    <property type="match status" value="1"/>
</dbReference>
<dbReference type="GO" id="GO:0005524">
    <property type="term" value="F:ATP binding"/>
    <property type="evidence" value="ECO:0007669"/>
    <property type="project" value="UniProtKB-KW"/>
</dbReference>
<protein>
    <submittedName>
        <fullName evidence="18">Cell division protein FtsH</fullName>
    </submittedName>
</protein>
<dbReference type="Pfam" id="PF01434">
    <property type="entry name" value="Peptidase_M41"/>
    <property type="match status" value="1"/>
</dbReference>
<evidence type="ECO:0000256" key="3">
    <source>
        <dbReference type="ARBA" id="ARBA00010044"/>
    </source>
</evidence>
<keyword evidence="5 16" id="KW-0812">Transmembrane</keyword>
<keyword evidence="12 16" id="KW-1133">Transmembrane helix</keyword>
<dbReference type="GO" id="GO:0006508">
    <property type="term" value="P:proteolysis"/>
    <property type="evidence" value="ECO:0007669"/>
    <property type="project" value="UniProtKB-KW"/>
</dbReference>
<dbReference type="GO" id="GO:0004176">
    <property type="term" value="F:ATP-dependent peptidase activity"/>
    <property type="evidence" value="ECO:0007669"/>
    <property type="project" value="InterPro"/>
</dbReference>
<keyword evidence="18" id="KW-0131">Cell cycle</keyword>
<keyword evidence="14 16" id="KW-0472">Membrane</keyword>
<dbReference type="GO" id="GO:0004222">
    <property type="term" value="F:metalloendopeptidase activity"/>
    <property type="evidence" value="ECO:0007669"/>
    <property type="project" value="InterPro"/>
</dbReference>
<evidence type="ECO:0000256" key="2">
    <source>
        <dbReference type="ARBA" id="ARBA00004141"/>
    </source>
</evidence>
<reference evidence="19" key="1">
    <citation type="submission" date="2017-09" db="EMBL/GenBank/DDBJ databases">
        <title>Depth-based differentiation of microbial function through sediment-hosted aquifers and enrichment of novel symbionts in the deep terrestrial subsurface.</title>
        <authorList>
            <person name="Probst A.J."/>
            <person name="Ladd B."/>
            <person name="Jarett J.K."/>
            <person name="Geller-Mcgrath D.E."/>
            <person name="Sieber C.M.K."/>
            <person name="Emerson J.B."/>
            <person name="Anantharaman K."/>
            <person name="Thomas B.C."/>
            <person name="Malmstrom R."/>
            <person name="Stieglmeier M."/>
            <person name="Klingl A."/>
            <person name="Woyke T."/>
            <person name="Ryan C.M."/>
            <person name="Banfield J.F."/>
        </authorList>
    </citation>
    <scope>NUCLEOTIDE SEQUENCE [LARGE SCALE GENOMIC DNA]</scope>
</reference>
<accession>A0A2H0TCZ0</accession>
<name>A0A2H0TCZ0_9BACT</name>
<dbReference type="Pfam" id="PF00004">
    <property type="entry name" value="AAA"/>
    <property type="match status" value="1"/>
</dbReference>
<evidence type="ECO:0000256" key="6">
    <source>
        <dbReference type="ARBA" id="ARBA00022723"/>
    </source>
</evidence>
<dbReference type="Gene3D" id="3.40.50.300">
    <property type="entry name" value="P-loop containing nucleotide triphosphate hydrolases"/>
    <property type="match status" value="1"/>
</dbReference>
<dbReference type="InterPro" id="IPR037219">
    <property type="entry name" value="Peptidase_M41-like"/>
</dbReference>
<dbReference type="GO" id="GO:0051301">
    <property type="term" value="P:cell division"/>
    <property type="evidence" value="ECO:0007669"/>
    <property type="project" value="UniProtKB-KW"/>
</dbReference>
<dbReference type="Gene3D" id="1.20.58.760">
    <property type="entry name" value="Peptidase M41"/>
    <property type="match status" value="1"/>
</dbReference>
<feature type="transmembrane region" description="Helical" evidence="16">
    <location>
        <begin position="131"/>
        <end position="148"/>
    </location>
</feature>
<dbReference type="GO" id="GO:0016887">
    <property type="term" value="F:ATP hydrolysis activity"/>
    <property type="evidence" value="ECO:0007669"/>
    <property type="project" value="InterPro"/>
</dbReference>
<keyword evidence="18" id="KW-0132">Cell division</keyword>
<dbReference type="Pfam" id="PF17862">
    <property type="entry name" value="AAA_lid_3"/>
    <property type="match status" value="1"/>
</dbReference>
<dbReference type="FunFam" id="1.10.8.60:FF:000001">
    <property type="entry name" value="ATP-dependent zinc metalloprotease FtsH"/>
    <property type="match status" value="1"/>
</dbReference>
<evidence type="ECO:0000256" key="16">
    <source>
        <dbReference type="SAM" id="Phobius"/>
    </source>
</evidence>
<keyword evidence="6" id="KW-0479">Metal-binding</keyword>
<dbReference type="CDD" id="cd19501">
    <property type="entry name" value="RecA-like_FtsH"/>
    <property type="match status" value="1"/>
</dbReference>
<keyword evidence="7 15" id="KW-0547">Nucleotide-binding</keyword>
<organism evidence="18 19">
    <name type="scientific">Candidatus Niyogibacteria bacterium CG10_big_fil_rev_8_21_14_0_10_46_36</name>
    <dbReference type="NCBI Taxonomy" id="1974726"/>
    <lineage>
        <taxon>Bacteria</taxon>
        <taxon>Candidatus Niyogiibacteriota</taxon>
    </lineage>
</organism>
<evidence type="ECO:0000256" key="9">
    <source>
        <dbReference type="ARBA" id="ARBA00022833"/>
    </source>
</evidence>
<evidence type="ECO:0000256" key="7">
    <source>
        <dbReference type="ARBA" id="ARBA00022741"/>
    </source>
</evidence>
<keyword evidence="8" id="KW-0378">Hydrolase</keyword>
<keyword evidence="9" id="KW-0862">Zinc</keyword>
<keyword evidence="11" id="KW-0809">Transit peptide</keyword>
<dbReference type="Proteomes" id="UP000231503">
    <property type="component" value="Unassembled WGS sequence"/>
</dbReference>
<comment type="cofactor">
    <cofactor evidence="1">
        <name>Zn(2+)</name>
        <dbReference type="ChEBI" id="CHEBI:29105"/>
    </cofactor>
</comment>
<dbReference type="Gene3D" id="1.10.8.60">
    <property type="match status" value="1"/>
</dbReference>
<proteinExistence type="inferred from homology"/>
<dbReference type="GO" id="GO:0016020">
    <property type="term" value="C:membrane"/>
    <property type="evidence" value="ECO:0007669"/>
    <property type="project" value="UniProtKB-SubCell"/>
</dbReference>
<comment type="caution">
    <text evidence="18">The sequence shown here is derived from an EMBL/GenBank/DDBJ whole genome shotgun (WGS) entry which is preliminary data.</text>
</comment>
<dbReference type="InterPro" id="IPR027417">
    <property type="entry name" value="P-loop_NTPase"/>
</dbReference>
<dbReference type="InterPro" id="IPR000642">
    <property type="entry name" value="Peptidase_M41"/>
</dbReference>
<evidence type="ECO:0000256" key="4">
    <source>
        <dbReference type="ARBA" id="ARBA00022670"/>
    </source>
</evidence>
<keyword evidence="13" id="KW-0482">Metalloprotease</keyword>
<evidence type="ECO:0000256" key="15">
    <source>
        <dbReference type="RuleBase" id="RU003651"/>
    </source>
</evidence>
<dbReference type="EMBL" id="PFCO01000008">
    <property type="protein sequence ID" value="PIR69422.1"/>
    <property type="molecule type" value="Genomic_DNA"/>
</dbReference>
<dbReference type="GO" id="GO:0046872">
    <property type="term" value="F:metal ion binding"/>
    <property type="evidence" value="ECO:0007669"/>
    <property type="project" value="UniProtKB-KW"/>
</dbReference>
<feature type="domain" description="AAA+ ATPase" evidence="17">
    <location>
        <begin position="211"/>
        <end position="354"/>
    </location>
</feature>
<dbReference type="SUPFAM" id="SSF140990">
    <property type="entry name" value="FtsH protease domain-like"/>
    <property type="match status" value="1"/>
</dbReference>
<keyword evidence="4" id="KW-0645">Protease</keyword>
<sequence>MFKNNKNPTPLMKWLKRLAPVLLVVVVAGVFLLVNTIDARKSQSNISYNDLVLMINDAETAEATINVRETYLEIVIKTTADDTSKIYSMPIQEGAALDTISTLLAQKGGDLTKVDFTDLRSTGIGYMVQKYSQFIFWGMLILLFLYMVKRNAGGGATLFSFMKSKAKLYDPEKGKLTFKDVAGLEDAKIEAQELIDSLKEPERFKDMGGRMPNGALFIGPPGTGKTLLAKAIAGEAGVSFIHGSASENVELFVGAGASKIRDLFGRARKIVEKGGKVILFIDELDAVGKARSNVKIGGHDEYEQTLGQLLTEMDGFENNESIIVIGATNRDDVLDPALVRPGRFDRKVYFELPLKKDRLAILELYAQKIKRGDDLDLKTIAEKTFQHSGAELENIVNDATLLAIREKANSVQQKHFDEAIDKVHLGARRKSITVSHKQRDRIATHEAGHALVGYHFEGRGGKRVEIVSIVPRRTAGGYVRTIAEEDIQLFSREQIEADIAMGLGSYVAEHKVYGDNCRGVSADLEQVTGLAYNMVTKWGMSKAIGPRCITAPHQAQYGMPEGQQANSEALLQKIDLEIDAILQDLRTQAEKIISDNEDTLLDLKETLLREEQIDRGTFLTIIEKNKRRQKGAE</sequence>
<gene>
    <name evidence="18" type="ORF">COU47_03565</name>
</gene>
<evidence type="ECO:0000313" key="18">
    <source>
        <dbReference type="EMBL" id="PIR69422.1"/>
    </source>
</evidence>
<dbReference type="SUPFAM" id="SSF52540">
    <property type="entry name" value="P-loop containing nucleoside triphosphate hydrolases"/>
    <property type="match status" value="1"/>
</dbReference>
<evidence type="ECO:0000313" key="19">
    <source>
        <dbReference type="Proteomes" id="UP000231503"/>
    </source>
</evidence>
<evidence type="ECO:0000256" key="5">
    <source>
        <dbReference type="ARBA" id="ARBA00022692"/>
    </source>
</evidence>
<evidence type="ECO:0000256" key="8">
    <source>
        <dbReference type="ARBA" id="ARBA00022801"/>
    </source>
</evidence>
<evidence type="ECO:0000256" key="14">
    <source>
        <dbReference type="ARBA" id="ARBA00023136"/>
    </source>
</evidence>
<evidence type="ECO:0000259" key="17">
    <source>
        <dbReference type="SMART" id="SM00382"/>
    </source>
</evidence>
<dbReference type="InterPro" id="IPR003593">
    <property type="entry name" value="AAA+_ATPase"/>
</dbReference>